<dbReference type="AlphaFoldDB" id="A0A7D5TM02"/>
<name>A0A7D5TM02_9EURY</name>
<gene>
    <name evidence="1" type="ORF">HZS55_02455</name>
</gene>
<dbReference type="GeneID" id="56076688"/>
<dbReference type="RefSeq" id="WP_179910176.1">
    <property type="nucleotide sequence ID" value="NZ_CP058910.1"/>
</dbReference>
<dbReference type="Proteomes" id="UP000509667">
    <property type="component" value="Chromosome"/>
</dbReference>
<evidence type="ECO:0000313" key="1">
    <source>
        <dbReference type="EMBL" id="QLH76234.1"/>
    </source>
</evidence>
<sequence length="49" mass="5284">MATSSVTTVPEFADAEVGRYPARTLAEHRYENTGDVSTAVAELAAEIER</sequence>
<evidence type="ECO:0000313" key="2">
    <source>
        <dbReference type="Proteomes" id="UP000509667"/>
    </source>
</evidence>
<accession>A0A7D5TM02</accession>
<organism evidence="1 2">
    <name type="scientific">Halosimplex rubrum</name>
    <dbReference type="NCBI Taxonomy" id="869889"/>
    <lineage>
        <taxon>Archaea</taxon>
        <taxon>Methanobacteriati</taxon>
        <taxon>Methanobacteriota</taxon>
        <taxon>Stenosarchaea group</taxon>
        <taxon>Halobacteria</taxon>
        <taxon>Halobacteriales</taxon>
        <taxon>Haloarculaceae</taxon>
        <taxon>Halosimplex</taxon>
    </lineage>
</organism>
<protein>
    <submittedName>
        <fullName evidence="1">Uncharacterized protein</fullName>
    </submittedName>
</protein>
<reference evidence="1 2" key="1">
    <citation type="submission" date="2020-07" db="EMBL/GenBank/DDBJ databases">
        <title>Halosimplex pelagicum sp. nov. and Halosimplex rubrum sp. nov., isolated from salted brown alga Laminaria, and emended description of the genus Halosimplex.</title>
        <authorList>
            <person name="Cui H."/>
        </authorList>
    </citation>
    <scope>NUCLEOTIDE SEQUENCE [LARGE SCALE GENOMIC DNA]</scope>
    <source>
        <strain evidence="1 2">R27</strain>
    </source>
</reference>
<keyword evidence="2" id="KW-1185">Reference proteome</keyword>
<dbReference type="EMBL" id="CP058910">
    <property type="protein sequence ID" value="QLH76234.1"/>
    <property type="molecule type" value="Genomic_DNA"/>
</dbReference>
<dbReference type="KEGG" id="hrr:HZS55_02455"/>
<proteinExistence type="predicted"/>